<name>A0A1H9PXB2_9HYPH</name>
<sequence>MTQFFIHIDGRHLGTEEALAFADDEELKDELTSFAQKLLDELHESFPLNPEITVIAVDQERRAVLRIIILGQLSGTPLLAPKLTSRTDDTGE</sequence>
<organism evidence="1 2">
    <name type="scientific">Faunimonas pinastri</name>
    <dbReference type="NCBI Taxonomy" id="1855383"/>
    <lineage>
        <taxon>Bacteria</taxon>
        <taxon>Pseudomonadati</taxon>
        <taxon>Pseudomonadota</taxon>
        <taxon>Alphaproteobacteria</taxon>
        <taxon>Hyphomicrobiales</taxon>
        <taxon>Afifellaceae</taxon>
        <taxon>Faunimonas</taxon>
    </lineage>
</organism>
<dbReference type="EMBL" id="FOFG01000023">
    <property type="protein sequence ID" value="SER52758.1"/>
    <property type="molecule type" value="Genomic_DNA"/>
</dbReference>
<dbReference type="Proteomes" id="UP000199647">
    <property type="component" value="Unassembled WGS sequence"/>
</dbReference>
<proteinExistence type="predicted"/>
<reference evidence="1 2" key="1">
    <citation type="submission" date="2016-10" db="EMBL/GenBank/DDBJ databases">
        <authorList>
            <person name="de Groot N.N."/>
        </authorList>
    </citation>
    <scope>NUCLEOTIDE SEQUENCE [LARGE SCALE GENOMIC DNA]</scope>
    <source>
        <strain evidence="1 2">A52C2</strain>
    </source>
</reference>
<evidence type="ECO:0000313" key="2">
    <source>
        <dbReference type="Proteomes" id="UP000199647"/>
    </source>
</evidence>
<dbReference type="RefSeq" id="WP_092499660.1">
    <property type="nucleotide sequence ID" value="NZ_FOFG01000023.1"/>
</dbReference>
<protein>
    <submittedName>
        <fullName evidence="1">Uncharacterized protein</fullName>
    </submittedName>
</protein>
<keyword evidence="2" id="KW-1185">Reference proteome</keyword>
<gene>
    <name evidence="1" type="ORF">SAMN05216548_12325</name>
</gene>
<evidence type="ECO:0000313" key="1">
    <source>
        <dbReference type="EMBL" id="SER52758.1"/>
    </source>
</evidence>
<dbReference type="AlphaFoldDB" id="A0A1H9PXB2"/>
<accession>A0A1H9PXB2</accession>